<keyword evidence="1" id="KW-0472">Membrane</keyword>
<gene>
    <name evidence="2" type="ORF">E2I14_13515</name>
</gene>
<dbReference type="Proteomes" id="UP000294829">
    <property type="component" value="Unassembled WGS sequence"/>
</dbReference>
<feature type="transmembrane region" description="Helical" evidence="1">
    <location>
        <begin position="35"/>
        <end position="55"/>
    </location>
</feature>
<reference evidence="2 3" key="1">
    <citation type="submission" date="2019-03" db="EMBL/GenBank/DDBJ databases">
        <title>Sapientia aquatica gen. nov., sp. nov., isolated from a crater lake.</title>
        <authorList>
            <person name="Felfoldi T."/>
            <person name="Szabo A."/>
            <person name="Toth E."/>
            <person name="Schumann P."/>
            <person name="Keki Z."/>
            <person name="Marialigeti K."/>
            <person name="Mathe I."/>
        </authorList>
    </citation>
    <scope>NUCLEOTIDE SEQUENCE [LARGE SCALE GENOMIC DNA]</scope>
    <source>
        <strain evidence="2 3">SA-152</strain>
    </source>
</reference>
<dbReference type="EMBL" id="SMYL01000007">
    <property type="protein sequence ID" value="TDK64460.1"/>
    <property type="molecule type" value="Genomic_DNA"/>
</dbReference>
<accession>A0A4R5VY84</accession>
<dbReference type="AlphaFoldDB" id="A0A4R5VY84"/>
<dbReference type="RefSeq" id="WP_133329409.1">
    <property type="nucleotide sequence ID" value="NZ_SMYL01000007.1"/>
</dbReference>
<name>A0A4R5VY84_9BURK</name>
<protein>
    <submittedName>
        <fullName evidence="2">Uncharacterized protein</fullName>
    </submittedName>
</protein>
<keyword evidence="3" id="KW-1185">Reference proteome</keyword>
<keyword evidence="1" id="KW-0812">Transmembrane</keyword>
<keyword evidence="1" id="KW-1133">Transmembrane helix</keyword>
<evidence type="ECO:0000313" key="3">
    <source>
        <dbReference type="Proteomes" id="UP000294829"/>
    </source>
</evidence>
<sequence>MSYLAWCLAPAVMLSFVASIELNESDSFSASEKLVWFIPLWILPYLGFFLFRFVLRKKSGPVAFEGTGDFNAYDEREIDLQAHSINLDAHVGSDSFFDANH</sequence>
<evidence type="ECO:0000256" key="1">
    <source>
        <dbReference type="SAM" id="Phobius"/>
    </source>
</evidence>
<comment type="caution">
    <text evidence="2">The sequence shown here is derived from an EMBL/GenBank/DDBJ whole genome shotgun (WGS) entry which is preliminary data.</text>
</comment>
<evidence type="ECO:0000313" key="2">
    <source>
        <dbReference type="EMBL" id="TDK64460.1"/>
    </source>
</evidence>
<proteinExistence type="predicted"/>
<organism evidence="2 3">
    <name type="scientific">Sapientia aquatica</name>
    <dbReference type="NCBI Taxonomy" id="1549640"/>
    <lineage>
        <taxon>Bacteria</taxon>
        <taxon>Pseudomonadati</taxon>
        <taxon>Pseudomonadota</taxon>
        <taxon>Betaproteobacteria</taxon>
        <taxon>Burkholderiales</taxon>
        <taxon>Oxalobacteraceae</taxon>
        <taxon>Sapientia</taxon>
    </lineage>
</organism>